<comment type="caution">
    <text evidence="2">The sequence shown here is derived from an EMBL/GenBank/DDBJ whole genome shotgun (WGS) entry which is preliminary data.</text>
</comment>
<protein>
    <submittedName>
        <fullName evidence="2">Uncharacterized protein</fullName>
    </submittedName>
</protein>
<feature type="region of interest" description="Disordered" evidence="1">
    <location>
        <begin position="1"/>
        <end position="25"/>
    </location>
</feature>
<evidence type="ECO:0000256" key="1">
    <source>
        <dbReference type="SAM" id="MobiDB-lite"/>
    </source>
</evidence>
<name>A0ABU6YBP6_9FABA</name>
<feature type="compositionally biased region" description="Polar residues" evidence="1">
    <location>
        <begin position="1"/>
        <end position="11"/>
    </location>
</feature>
<gene>
    <name evidence="2" type="ORF">PIB30_029853</name>
</gene>
<sequence>MVNDSGKSIKQNKGGKPKKDESFRGCLDNNLEKRALVEEMGFGVLSNLPNYYLK</sequence>
<evidence type="ECO:0000313" key="2">
    <source>
        <dbReference type="EMBL" id="MED6206765.1"/>
    </source>
</evidence>
<reference evidence="2 3" key="1">
    <citation type="journal article" date="2023" name="Plants (Basel)">
        <title>Bridging the Gap: Combining Genomics and Transcriptomics Approaches to Understand Stylosanthes scabra, an Orphan Legume from the Brazilian Caatinga.</title>
        <authorList>
            <person name="Ferreira-Neto J.R.C."/>
            <person name="da Silva M.D."/>
            <person name="Binneck E."/>
            <person name="de Melo N.F."/>
            <person name="da Silva R.H."/>
            <person name="de Melo A.L.T.M."/>
            <person name="Pandolfi V."/>
            <person name="Bustamante F.O."/>
            <person name="Brasileiro-Vidal A.C."/>
            <person name="Benko-Iseppon A.M."/>
        </authorList>
    </citation>
    <scope>NUCLEOTIDE SEQUENCE [LARGE SCALE GENOMIC DNA]</scope>
    <source>
        <tissue evidence="2">Leaves</tissue>
    </source>
</reference>
<organism evidence="2 3">
    <name type="scientific">Stylosanthes scabra</name>
    <dbReference type="NCBI Taxonomy" id="79078"/>
    <lineage>
        <taxon>Eukaryota</taxon>
        <taxon>Viridiplantae</taxon>
        <taxon>Streptophyta</taxon>
        <taxon>Embryophyta</taxon>
        <taxon>Tracheophyta</taxon>
        <taxon>Spermatophyta</taxon>
        <taxon>Magnoliopsida</taxon>
        <taxon>eudicotyledons</taxon>
        <taxon>Gunneridae</taxon>
        <taxon>Pentapetalae</taxon>
        <taxon>rosids</taxon>
        <taxon>fabids</taxon>
        <taxon>Fabales</taxon>
        <taxon>Fabaceae</taxon>
        <taxon>Papilionoideae</taxon>
        <taxon>50 kb inversion clade</taxon>
        <taxon>dalbergioids sensu lato</taxon>
        <taxon>Dalbergieae</taxon>
        <taxon>Pterocarpus clade</taxon>
        <taxon>Stylosanthes</taxon>
    </lineage>
</organism>
<evidence type="ECO:0000313" key="3">
    <source>
        <dbReference type="Proteomes" id="UP001341840"/>
    </source>
</evidence>
<dbReference type="EMBL" id="JASCZI010241778">
    <property type="protein sequence ID" value="MED6206765.1"/>
    <property type="molecule type" value="Genomic_DNA"/>
</dbReference>
<keyword evidence="3" id="KW-1185">Reference proteome</keyword>
<proteinExistence type="predicted"/>
<dbReference type="Proteomes" id="UP001341840">
    <property type="component" value="Unassembled WGS sequence"/>
</dbReference>
<accession>A0ABU6YBP6</accession>